<organism evidence="1 2">
    <name type="scientific">Cladophialophora carrionii</name>
    <dbReference type="NCBI Taxonomy" id="86049"/>
    <lineage>
        <taxon>Eukaryota</taxon>
        <taxon>Fungi</taxon>
        <taxon>Dikarya</taxon>
        <taxon>Ascomycota</taxon>
        <taxon>Pezizomycotina</taxon>
        <taxon>Eurotiomycetes</taxon>
        <taxon>Chaetothyriomycetidae</taxon>
        <taxon>Chaetothyriales</taxon>
        <taxon>Herpotrichiellaceae</taxon>
        <taxon>Cladophialophora</taxon>
    </lineage>
</organism>
<dbReference type="AlphaFoldDB" id="A0A1C1CDJ4"/>
<dbReference type="VEuPathDB" id="FungiDB:CLCR_02112"/>
<gene>
    <name evidence="1" type="ORF">CLCR_02112</name>
</gene>
<dbReference type="OrthoDB" id="10304236at2759"/>
<dbReference type="EMBL" id="LGRB01000015">
    <property type="protein sequence ID" value="OCT46541.1"/>
    <property type="molecule type" value="Genomic_DNA"/>
</dbReference>
<comment type="caution">
    <text evidence="1">The sequence shown here is derived from an EMBL/GenBank/DDBJ whole genome shotgun (WGS) entry which is preliminary data.</text>
</comment>
<dbReference type="VEuPathDB" id="FungiDB:G647_01269"/>
<sequence>MKCATATDLQSTSALPTPWSLLNEHFQPFRDVDEPINSFCNNLAGRNATLWAGTLDKPGTTLGECNQFSSENNSMVPITQTGHRLSIGLTYVNACGSITEYDLGVPMGDYTADQCARNFKYIVSTCTLPGDHLKKAGLGDYKHIGGRLWHDCMQYTILATDPAHSAPETYDINNEARRALGDMNARDALRRLASTLLAWY</sequence>
<evidence type="ECO:0000313" key="1">
    <source>
        <dbReference type="EMBL" id="OCT46541.1"/>
    </source>
</evidence>
<keyword evidence="2" id="KW-1185">Reference proteome</keyword>
<protein>
    <submittedName>
        <fullName evidence="1">Uncharacterized protein</fullName>
    </submittedName>
</protein>
<reference evidence="2" key="1">
    <citation type="submission" date="2015-07" db="EMBL/GenBank/DDBJ databases">
        <authorList>
            <person name="Teixeira M.M."/>
            <person name="Souza R.C."/>
            <person name="Almeida L.G."/>
            <person name="Vicente V.A."/>
            <person name="de Hoog S."/>
            <person name="Bocca A.L."/>
            <person name="de Almeida S.R."/>
            <person name="Vasconcelos A.T."/>
            <person name="Felipe M.S."/>
        </authorList>
    </citation>
    <scope>NUCLEOTIDE SEQUENCE [LARGE SCALE GENOMIC DNA]</scope>
    <source>
        <strain evidence="2">KSF</strain>
    </source>
</reference>
<accession>A0A1C1CDJ4</accession>
<name>A0A1C1CDJ4_9EURO</name>
<evidence type="ECO:0000313" key="2">
    <source>
        <dbReference type="Proteomes" id="UP000094526"/>
    </source>
</evidence>
<dbReference type="Proteomes" id="UP000094526">
    <property type="component" value="Unassembled WGS sequence"/>
</dbReference>
<proteinExistence type="predicted"/>